<comment type="caution">
    <text evidence="1">The sequence shown here is derived from an EMBL/GenBank/DDBJ whole genome shotgun (WGS) entry which is preliminary data.</text>
</comment>
<sequence>MTRFGKELLVPQLLKQVLKKSGLASHMSQKLRVSLQSEGEGAEALELRDQASRSLLAQP</sequence>
<dbReference type="EMBL" id="BAABWU010000019">
    <property type="protein sequence ID" value="GAA6198180.1"/>
    <property type="molecule type" value="Genomic_DNA"/>
</dbReference>
<gene>
    <name evidence="1" type="ORF">NBRC116598_36250</name>
</gene>
<keyword evidence="2" id="KW-1185">Reference proteome</keyword>
<name>A0ABQ0AQN0_9RHOB</name>
<evidence type="ECO:0000313" key="2">
    <source>
        <dbReference type="Proteomes" id="UP001441944"/>
    </source>
</evidence>
<proteinExistence type="predicted"/>
<evidence type="ECO:0000313" key="1">
    <source>
        <dbReference type="EMBL" id="GAA6198180.1"/>
    </source>
</evidence>
<dbReference type="RefSeq" id="WP_353401975.1">
    <property type="nucleotide sequence ID" value="NZ_BAABWU010000019.1"/>
</dbReference>
<accession>A0ABQ0AQN0</accession>
<protein>
    <submittedName>
        <fullName evidence="1">Uncharacterized protein</fullName>
    </submittedName>
</protein>
<dbReference type="Proteomes" id="UP001441944">
    <property type="component" value="Unassembled WGS sequence"/>
</dbReference>
<organism evidence="1 2">
    <name type="scientific">Pseudophaeobacter arcticus</name>
    <dbReference type="NCBI Taxonomy" id="385492"/>
    <lineage>
        <taxon>Bacteria</taxon>
        <taxon>Pseudomonadati</taxon>
        <taxon>Pseudomonadota</taxon>
        <taxon>Alphaproteobacteria</taxon>
        <taxon>Rhodobacterales</taxon>
        <taxon>Paracoccaceae</taxon>
        <taxon>Pseudophaeobacter</taxon>
    </lineage>
</organism>
<reference evidence="1 2" key="1">
    <citation type="submission" date="2024-04" db="EMBL/GenBank/DDBJ databases">
        <title>Draft genome sequence of Pseudophaeobacter arcticus NBRC 116598.</title>
        <authorList>
            <person name="Miyakawa T."/>
            <person name="Kusuya Y."/>
            <person name="Miura T."/>
        </authorList>
    </citation>
    <scope>NUCLEOTIDE SEQUENCE [LARGE SCALE GENOMIC DNA]</scope>
    <source>
        <strain evidence="1 2">SU-CL00105</strain>
    </source>
</reference>